<evidence type="ECO:0000313" key="3">
    <source>
        <dbReference type="Proteomes" id="UP000269945"/>
    </source>
</evidence>
<dbReference type="AlphaFoldDB" id="A0A9X9LC96"/>
<feature type="compositionally biased region" description="Polar residues" evidence="1">
    <location>
        <begin position="26"/>
        <end position="58"/>
    </location>
</feature>
<organism evidence="2 3">
    <name type="scientific">Gulo gulo</name>
    <name type="common">Wolverine</name>
    <name type="synonym">Gluton</name>
    <dbReference type="NCBI Taxonomy" id="48420"/>
    <lineage>
        <taxon>Eukaryota</taxon>
        <taxon>Metazoa</taxon>
        <taxon>Chordata</taxon>
        <taxon>Craniata</taxon>
        <taxon>Vertebrata</taxon>
        <taxon>Euteleostomi</taxon>
        <taxon>Mammalia</taxon>
        <taxon>Eutheria</taxon>
        <taxon>Laurasiatheria</taxon>
        <taxon>Carnivora</taxon>
        <taxon>Caniformia</taxon>
        <taxon>Musteloidea</taxon>
        <taxon>Mustelidae</taxon>
        <taxon>Guloninae</taxon>
        <taxon>Gulo</taxon>
    </lineage>
</organism>
<sequence length="152" mass="16348">AAGGGGFLGDSGVRRKLGKWTAGSGDLNSLTTEPNTIWNPGNQNPHSRNSPMPSSFHWRSSNEKHVCVLHPKVRRLQGEDSAPCKHFPSLGMCQGSPTSLVIWLEGPKGDTRRPRASHPAPHTLIPPVQSQVPSPCMCTCVCNCVCAERGLM</sequence>
<feature type="non-terminal residue" evidence="2">
    <location>
        <position position="1"/>
    </location>
</feature>
<proteinExistence type="predicted"/>
<dbReference type="EMBL" id="CYRY02000284">
    <property type="protein sequence ID" value="VCW49294.1"/>
    <property type="molecule type" value="Genomic_DNA"/>
</dbReference>
<feature type="region of interest" description="Disordered" evidence="1">
    <location>
        <begin position="19"/>
        <end position="58"/>
    </location>
</feature>
<evidence type="ECO:0000313" key="2">
    <source>
        <dbReference type="EMBL" id="VCW49294.1"/>
    </source>
</evidence>
<gene>
    <name evidence="2" type="ORF">BN2614_LOCUS4</name>
</gene>
<name>A0A9X9LC96_GULGU</name>
<protein>
    <submittedName>
        <fullName evidence="2">Uncharacterized protein</fullName>
    </submittedName>
</protein>
<keyword evidence="3" id="KW-1185">Reference proteome</keyword>
<reference evidence="2 3" key="1">
    <citation type="submission" date="2018-10" db="EMBL/GenBank/DDBJ databases">
        <authorList>
            <person name="Ekblom R."/>
            <person name="Jareborg N."/>
        </authorList>
    </citation>
    <scope>NUCLEOTIDE SEQUENCE [LARGE SCALE GENOMIC DNA]</scope>
    <source>
        <tissue evidence="2">Muscle</tissue>
    </source>
</reference>
<dbReference type="Proteomes" id="UP000269945">
    <property type="component" value="Unassembled WGS sequence"/>
</dbReference>
<evidence type="ECO:0000256" key="1">
    <source>
        <dbReference type="SAM" id="MobiDB-lite"/>
    </source>
</evidence>
<comment type="caution">
    <text evidence="2">The sequence shown here is derived from an EMBL/GenBank/DDBJ whole genome shotgun (WGS) entry which is preliminary data.</text>
</comment>
<accession>A0A9X9LC96</accession>